<feature type="transmembrane region" description="Helical" evidence="8">
    <location>
        <begin position="367"/>
        <end position="388"/>
    </location>
</feature>
<keyword evidence="5 8" id="KW-1133">Transmembrane helix</keyword>
<dbReference type="GO" id="GO:0005886">
    <property type="term" value="C:plasma membrane"/>
    <property type="evidence" value="ECO:0007669"/>
    <property type="project" value="TreeGrafter"/>
</dbReference>
<feature type="transmembrane region" description="Helical" evidence="8">
    <location>
        <begin position="122"/>
        <end position="145"/>
    </location>
</feature>
<keyword evidence="9" id="KW-0012">Acyltransferase</keyword>
<feature type="region of interest" description="Disordered" evidence="7">
    <location>
        <begin position="231"/>
        <end position="294"/>
    </location>
</feature>
<dbReference type="RefSeq" id="XP_001738314.1">
    <property type="nucleotide sequence ID" value="XM_001738262.1"/>
</dbReference>
<organism evidence="10">
    <name type="scientific">Entamoeba dispar (strain ATCC PRA-260 / SAW760)</name>
    <dbReference type="NCBI Taxonomy" id="370354"/>
    <lineage>
        <taxon>Eukaryota</taxon>
        <taxon>Amoebozoa</taxon>
        <taxon>Evosea</taxon>
        <taxon>Archamoebae</taxon>
        <taxon>Mastigamoebida</taxon>
        <taxon>Entamoebidae</taxon>
        <taxon>Entamoeba</taxon>
    </lineage>
</organism>
<feature type="transmembrane region" description="Helical" evidence="8">
    <location>
        <begin position="330"/>
        <end position="355"/>
    </location>
</feature>
<feature type="transmembrane region" description="Helical" evidence="8">
    <location>
        <begin position="462"/>
        <end position="485"/>
    </location>
</feature>
<dbReference type="GeneID" id="5883385"/>
<dbReference type="PANTHER" id="PTHR10332:SF88">
    <property type="entry name" value="EQUILIBRATIVE NUCLEOSIDE TRANSPORTER 1, ISOFORM A"/>
    <property type="match status" value="1"/>
</dbReference>
<dbReference type="Pfam" id="PF01733">
    <property type="entry name" value="Nucleoside_tran"/>
    <property type="match status" value="1"/>
</dbReference>
<evidence type="ECO:0000256" key="8">
    <source>
        <dbReference type="SAM" id="Phobius"/>
    </source>
</evidence>
<feature type="transmembrane region" description="Helical" evidence="8">
    <location>
        <begin position="193"/>
        <end position="214"/>
    </location>
</feature>
<reference evidence="10" key="1">
    <citation type="submission" date="2007-12" db="EMBL/GenBank/DDBJ databases">
        <title>Annotation of Entamoeba dispar SAW760.</title>
        <authorList>
            <person name="Lorenzi H."/>
            <person name="Inman J."/>
            <person name="Schobel S."/>
            <person name="Amedeo P."/>
            <person name="Caler E."/>
        </authorList>
    </citation>
    <scope>NUCLEOTIDE SEQUENCE [LARGE SCALE GENOMIC DNA]</scope>
    <source>
        <strain evidence="10">ATCC PRA-260 / SAW760</strain>
    </source>
</reference>
<evidence type="ECO:0000256" key="4">
    <source>
        <dbReference type="ARBA" id="ARBA00022692"/>
    </source>
</evidence>
<proteinExistence type="inferred from homology"/>
<dbReference type="EMBL" id="DS549551">
    <property type="protein sequence ID" value="EDR25367.1"/>
    <property type="molecule type" value="Genomic_DNA"/>
</dbReference>
<keyword evidence="6 8" id="KW-0472">Membrane</keyword>
<dbReference type="InterPro" id="IPR002259">
    <property type="entry name" value="Eqnu_transpt"/>
</dbReference>
<name>B0EJD0_ENTDS</name>
<comment type="subcellular location">
    <subcellularLocation>
        <location evidence="1">Membrane</location>
        <topology evidence="1">Multi-pass membrane protein</topology>
    </subcellularLocation>
</comment>
<dbReference type="AlphaFoldDB" id="B0EJD0"/>
<evidence type="ECO:0000256" key="5">
    <source>
        <dbReference type="ARBA" id="ARBA00022989"/>
    </source>
</evidence>
<dbReference type="KEGG" id="edi:EDI_340650"/>
<comment type="similarity">
    <text evidence="2">Belongs to the SLC29A/ENT transporter (TC 2.A.57) family.</text>
</comment>
<protein>
    <submittedName>
        <fullName evidence="9">Equilibrative nucleoside transporter, putative</fullName>
        <ecNumber evidence="9">2.3.1.48</ecNumber>
    </submittedName>
</protein>
<dbReference type="GO" id="GO:0061733">
    <property type="term" value="F:protein-lysine-acetyltransferase activity"/>
    <property type="evidence" value="ECO:0007669"/>
    <property type="project" value="UniProtKB-EC"/>
</dbReference>
<feature type="compositionally biased region" description="Basic and acidic residues" evidence="7">
    <location>
        <begin position="262"/>
        <end position="274"/>
    </location>
</feature>
<feature type="transmembrane region" description="Helical" evidence="8">
    <location>
        <begin position="93"/>
        <end position="116"/>
    </location>
</feature>
<keyword evidence="3" id="KW-0813">Transport</keyword>
<evidence type="ECO:0000313" key="10">
    <source>
        <dbReference type="Proteomes" id="UP000008076"/>
    </source>
</evidence>
<dbReference type="InterPro" id="IPR036259">
    <property type="entry name" value="MFS_trans_sf"/>
</dbReference>
<gene>
    <name evidence="9" type="ORF">EDI_340650</name>
</gene>
<dbReference type="EC" id="2.3.1.48" evidence="9"/>
<dbReference type="PANTHER" id="PTHR10332">
    <property type="entry name" value="EQUILIBRATIVE NUCLEOSIDE TRANSPORTER"/>
    <property type="match status" value="1"/>
</dbReference>
<dbReference type="OrthoDB" id="1856718at2759"/>
<keyword evidence="4 8" id="KW-0812">Transmembrane</keyword>
<dbReference type="OMA" id="FNTYVTF"/>
<dbReference type="Proteomes" id="UP000008076">
    <property type="component" value="Unassembled WGS sequence"/>
</dbReference>
<evidence type="ECO:0000256" key="3">
    <source>
        <dbReference type="ARBA" id="ARBA00022448"/>
    </source>
</evidence>
<keyword evidence="10" id="KW-1185">Reference proteome</keyword>
<feature type="transmembrane region" description="Helical" evidence="8">
    <location>
        <begin position="20"/>
        <end position="42"/>
    </location>
</feature>
<dbReference type="SUPFAM" id="SSF103473">
    <property type="entry name" value="MFS general substrate transporter"/>
    <property type="match status" value="1"/>
</dbReference>
<feature type="transmembrane region" description="Helical" evidence="8">
    <location>
        <begin position="395"/>
        <end position="416"/>
    </location>
</feature>
<accession>B0EJD0</accession>
<evidence type="ECO:0000256" key="2">
    <source>
        <dbReference type="ARBA" id="ARBA00007965"/>
    </source>
</evidence>
<feature type="transmembrane region" description="Helical" evidence="8">
    <location>
        <begin position="62"/>
        <end position="86"/>
    </location>
</feature>
<evidence type="ECO:0000256" key="6">
    <source>
        <dbReference type="ARBA" id="ARBA00023136"/>
    </source>
</evidence>
<sequence>MGCLKKLKDLKIGNPDIPLWQNIFTMICFFCFGLNFLIYYNAVVNMGDLLSDEFDYSLDFMSTYPIFLNWYNFFIAFGLVLMATFIKRFPFNFLAHFSFILYLILFVLSPIVLNYIKSDVARFWVMIVIVIIGGTPCQVNSSVFMSLAGLFSPTHNAIFLIGSSAGGIISSCLRLASGAIYKNDRKNDYFLSFYLNVIPVVITYPLYNIMYCCIPHTKRVIRQSYAKSNTTEQQEIEMQESNSGPISSNIADKNDANSVSGENDKNELQDRKTPENANNSPHSRSGISEEEQEINNTAKESITKEVSSEPSTEEEHDTIGKQLVRVLKTIWVELLSVTIDYFWTFCVFAGIFLGIPYDESKLELSTSLQINTFMFMIGDAVARVLYMIPIPWNRWVILAFSIARCVFYVPLFIYYYDVYTNPFLMFFIMLIFSTTHGYFASHAIQLAFTHSQLKDMKMTANFCNLGLDLGLALGATGLFILNYILPDQ</sequence>
<feature type="compositionally biased region" description="Polar residues" evidence="7">
    <location>
        <begin position="275"/>
        <end position="286"/>
    </location>
</feature>
<feature type="compositionally biased region" description="Polar residues" evidence="7">
    <location>
        <begin position="239"/>
        <end position="261"/>
    </location>
</feature>
<dbReference type="GO" id="GO:0005337">
    <property type="term" value="F:nucleoside transmembrane transporter activity"/>
    <property type="evidence" value="ECO:0007669"/>
    <property type="project" value="InterPro"/>
</dbReference>
<feature type="transmembrane region" description="Helical" evidence="8">
    <location>
        <begin position="157"/>
        <end position="181"/>
    </location>
</feature>
<evidence type="ECO:0000256" key="1">
    <source>
        <dbReference type="ARBA" id="ARBA00004141"/>
    </source>
</evidence>
<feature type="transmembrane region" description="Helical" evidence="8">
    <location>
        <begin position="422"/>
        <end position="441"/>
    </location>
</feature>
<dbReference type="eggNOG" id="KOG1479">
    <property type="taxonomic scope" value="Eukaryota"/>
</dbReference>
<evidence type="ECO:0000256" key="7">
    <source>
        <dbReference type="SAM" id="MobiDB-lite"/>
    </source>
</evidence>
<evidence type="ECO:0000313" key="9">
    <source>
        <dbReference type="EMBL" id="EDR25367.1"/>
    </source>
</evidence>
<dbReference type="VEuPathDB" id="AmoebaDB:EDI_340650"/>
<keyword evidence="9" id="KW-0808">Transferase</keyword>